<evidence type="ECO:0008006" key="4">
    <source>
        <dbReference type="Google" id="ProtNLM"/>
    </source>
</evidence>
<dbReference type="Proteomes" id="UP000321490">
    <property type="component" value="Unassembled WGS sequence"/>
</dbReference>
<sequence length="92" mass="9922">MWDVLPWAWGSGLGSQLHDAFTTRLTSGPARLGVLEVWRGNGRALDSHAHRGWRRDDRTRPGPDGSPYVGMTRAADSTTGRGDSSSSRTTAG</sequence>
<feature type="compositionally biased region" description="Basic and acidic residues" evidence="1">
    <location>
        <begin position="47"/>
        <end position="61"/>
    </location>
</feature>
<comment type="caution">
    <text evidence="2">The sequence shown here is derived from an EMBL/GenBank/DDBJ whole genome shotgun (WGS) entry which is preliminary data.</text>
</comment>
<dbReference type="AlphaFoldDB" id="A0A562IN22"/>
<reference evidence="2 3" key="1">
    <citation type="submission" date="2019-07" db="EMBL/GenBank/DDBJ databases">
        <title>R&amp;d 2014.</title>
        <authorList>
            <person name="Klenk H.-P."/>
        </authorList>
    </citation>
    <scope>NUCLEOTIDE SEQUENCE [LARGE SCALE GENOMIC DNA]</scope>
    <source>
        <strain evidence="2 3">DSM 45764</strain>
    </source>
</reference>
<feature type="compositionally biased region" description="Low complexity" evidence="1">
    <location>
        <begin position="76"/>
        <end position="92"/>
    </location>
</feature>
<name>A0A562IN22_9ACTN</name>
<protein>
    <recommendedName>
        <fullName evidence="4">Acetyltransferase (GNAT) family protein</fullName>
    </recommendedName>
</protein>
<gene>
    <name evidence="2" type="ORF">JD78_00930</name>
</gene>
<keyword evidence="3" id="KW-1185">Reference proteome</keyword>
<dbReference type="InterPro" id="IPR016181">
    <property type="entry name" value="Acyl_CoA_acyltransferase"/>
</dbReference>
<organism evidence="2 3">
    <name type="scientific">Modestobacter roseus</name>
    <dbReference type="NCBI Taxonomy" id="1181884"/>
    <lineage>
        <taxon>Bacteria</taxon>
        <taxon>Bacillati</taxon>
        <taxon>Actinomycetota</taxon>
        <taxon>Actinomycetes</taxon>
        <taxon>Geodermatophilales</taxon>
        <taxon>Geodermatophilaceae</taxon>
        <taxon>Modestobacter</taxon>
    </lineage>
</organism>
<dbReference type="SUPFAM" id="SSF55729">
    <property type="entry name" value="Acyl-CoA N-acyltransferases (Nat)"/>
    <property type="match status" value="1"/>
</dbReference>
<evidence type="ECO:0000313" key="3">
    <source>
        <dbReference type="Proteomes" id="UP000321490"/>
    </source>
</evidence>
<proteinExistence type="predicted"/>
<feature type="region of interest" description="Disordered" evidence="1">
    <location>
        <begin position="47"/>
        <end position="92"/>
    </location>
</feature>
<dbReference type="Gene3D" id="3.40.630.30">
    <property type="match status" value="1"/>
</dbReference>
<accession>A0A562IN22</accession>
<dbReference type="EMBL" id="VLKF01000001">
    <property type="protein sequence ID" value="TWH72419.1"/>
    <property type="molecule type" value="Genomic_DNA"/>
</dbReference>
<evidence type="ECO:0000313" key="2">
    <source>
        <dbReference type="EMBL" id="TWH72419.1"/>
    </source>
</evidence>
<evidence type="ECO:0000256" key="1">
    <source>
        <dbReference type="SAM" id="MobiDB-lite"/>
    </source>
</evidence>